<dbReference type="PANTHER" id="PTHR43711">
    <property type="entry name" value="TWO-COMPONENT HISTIDINE KINASE"/>
    <property type="match status" value="1"/>
</dbReference>
<dbReference type="InterPro" id="IPR013656">
    <property type="entry name" value="PAS_4"/>
</dbReference>
<evidence type="ECO:0000256" key="7">
    <source>
        <dbReference type="SAM" id="MobiDB-lite"/>
    </source>
</evidence>
<keyword evidence="12" id="KW-1185">Reference proteome</keyword>
<evidence type="ECO:0000256" key="6">
    <source>
        <dbReference type="ARBA" id="ARBA00023012"/>
    </source>
</evidence>
<keyword evidence="5" id="KW-0418">Kinase</keyword>
<dbReference type="PANTHER" id="PTHR43711:SF1">
    <property type="entry name" value="HISTIDINE KINASE 1"/>
    <property type="match status" value="1"/>
</dbReference>
<protein>
    <recommendedName>
        <fullName evidence="2">histidine kinase</fullName>
        <ecNumber evidence="2">2.7.13.3</ecNumber>
    </recommendedName>
</protein>
<evidence type="ECO:0000259" key="10">
    <source>
        <dbReference type="PROSITE" id="PS50113"/>
    </source>
</evidence>
<dbReference type="InterPro" id="IPR005467">
    <property type="entry name" value="His_kinase_dom"/>
</dbReference>
<dbReference type="InterPro" id="IPR003594">
    <property type="entry name" value="HATPase_dom"/>
</dbReference>
<dbReference type="Pfam" id="PF02518">
    <property type="entry name" value="HATPase_c"/>
    <property type="match status" value="1"/>
</dbReference>
<dbReference type="SUPFAM" id="SSF55874">
    <property type="entry name" value="ATPase domain of HSP90 chaperone/DNA topoisomerase II/histidine kinase"/>
    <property type="match status" value="1"/>
</dbReference>
<gene>
    <name evidence="11" type="ORF">BON30_10520</name>
</gene>
<organism evidence="11 12">
    <name type="scientific">Cystobacter ferrugineus</name>
    <dbReference type="NCBI Taxonomy" id="83449"/>
    <lineage>
        <taxon>Bacteria</taxon>
        <taxon>Pseudomonadati</taxon>
        <taxon>Myxococcota</taxon>
        <taxon>Myxococcia</taxon>
        <taxon>Myxococcales</taxon>
        <taxon>Cystobacterineae</taxon>
        <taxon>Archangiaceae</taxon>
        <taxon>Cystobacter</taxon>
    </lineage>
</organism>
<dbReference type="SMART" id="SM00387">
    <property type="entry name" value="HATPase_c"/>
    <property type="match status" value="1"/>
</dbReference>
<dbReference type="SUPFAM" id="SSF47384">
    <property type="entry name" value="Homodimeric domain of signal transducing histidine kinase"/>
    <property type="match status" value="1"/>
</dbReference>
<comment type="catalytic activity">
    <reaction evidence="1">
        <text>ATP + protein L-histidine = ADP + protein N-phospho-L-histidine.</text>
        <dbReference type="EC" id="2.7.13.3"/>
    </reaction>
</comment>
<dbReference type="PRINTS" id="PR00344">
    <property type="entry name" value="BCTRLSENSOR"/>
</dbReference>
<evidence type="ECO:0000256" key="4">
    <source>
        <dbReference type="ARBA" id="ARBA00022679"/>
    </source>
</evidence>
<dbReference type="InterPro" id="IPR003661">
    <property type="entry name" value="HisK_dim/P_dom"/>
</dbReference>
<dbReference type="EC" id="2.7.13.3" evidence="2"/>
<dbReference type="InterPro" id="IPR036890">
    <property type="entry name" value="HATPase_C_sf"/>
</dbReference>
<name>A0A1L9BGC6_9BACT</name>
<dbReference type="CDD" id="cd00082">
    <property type="entry name" value="HisKA"/>
    <property type="match status" value="1"/>
</dbReference>
<keyword evidence="3" id="KW-0597">Phosphoprotein</keyword>
<dbReference type="Gene3D" id="3.30.565.10">
    <property type="entry name" value="Histidine kinase-like ATPase, C-terminal domain"/>
    <property type="match status" value="1"/>
</dbReference>
<dbReference type="InterPro" id="IPR036097">
    <property type="entry name" value="HisK_dim/P_sf"/>
</dbReference>
<dbReference type="GO" id="GO:0000155">
    <property type="term" value="F:phosphorelay sensor kinase activity"/>
    <property type="evidence" value="ECO:0007669"/>
    <property type="project" value="InterPro"/>
</dbReference>
<dbReference type="NCBIfam" id="TIGR00229">
    <property type="entry name" value="sensory_box"/>
    <property type="match status" value="1"/>
</dbReference>
<dbReference type="InterPro" id="IPR004358">
    <property type="entry name" value="Sig_transdc_His_kin-like_C"/>
</dbReference>
<accession>A0A1L9BGC6</accession>
<dbReference type="AlphaFoldDB" id="A0A1L9BGC6"/>
<dbReference type="Gene3D" id="1.10.287.130">
    <property type="match status" value="1"/>
</dbReference>
<reference evidence="12" key="1">
    <citation type="submission" date="2016-11" db="EMBL/GenBank/DDBJ databases">
        <authorList>
            <person name="Shukria A."/>
            <person name="Stevens D.C."/>
        </authorList>
    </citation>
    <scope>NUCLEOTIDE SEQUENCE [LARGE SCALE GENOMIC DNA]</scope>
    <source>
        <strain evidence="12">Cbfe23</strain>
    </source>
</reference>
<evidence type="ECO:0000259" key="9">
    <source>
        <dbReference type="PROSITE" id="PS50112"/>
    </source>
</evidence>
<dbReference type="InterPro" id="IPR035965">
    <property type="entry name" value="PAS-like_dom_sf"/>
</dbReference>
<evidence type="ECO:0000313" key="11">
    <source>
        <dbReference type="EMBL" id="OJH41299.1"/>
    </source>
</evidence>
<dbReference type="PROSITE" id="PS50109">
    <property type="entry name" value="HIS_KIN"/>
    <property type="match status" value="1"/>
</dbReference>
<reference evidence="11 12" key="2">
    <citation type="submission" date="2016-12" db="EMBL/GenBank/DDBJ databases">
        <title>Draft Genome Sequence of Cystobacter ferrugineus Strain Cbfe23.</title>
        <authorList>
            <person name="Akbar S."/>
            <person name="Dowd S.E."/>
            <person name="Stevens D.C."/>
        </authorList>
    </citation>
    <scope>NUCLEOTIDE SEQUENCE [LARGE SCALE GENOMIC DNA]</scope>
    <source>
        <strain evidence="11 12">Cbfe23</strain>
    </source>
</reference>
<dbReference type="SUPFAM" id="SSF55785">
    <property type="entry name" value="PYP-like sensor domain (PAS domain)"/>
    <property type="match status" value="1"/>
</dbReference>
<keyword evidence="6" id="KW-0902">Two-component regulatory system</keyword>
<dbReference type="RefSeq" id="WP_071897776.1">
    <property type="nucleotide sequence ID" value="NZ_MPIN01000002.1"/>
</dbReference>
<feature type="domain" description="PAS" evidence="9">
    <location>
        <begin position="57"/>
        <end position="132"/>
    </location>
</feature>
<dbReference type="Proteomes" id="UP000182229">
    <property type="component" value="Unassembled WGS sequence"/>
</dbReference>
<dbReference type="Gene3D" id="3.30.450.20">
    <property type="entry name" value="PAS domain"/>
    <property type="match status" value="1"/>
</dbReference>
<dbReference type="PROSITE" id="PS50112">
    <property type="entry name" value="PAS"/>
    <property type="match status" value="1"/>
</dbReference>
<dbReference type="InterPro" id="IPR050736">
    <property type="entry name" value="Sensor_HK_Regulatory"/>
</dbReference>
<feature type="domain" description="Histidine kinase" evidence="8">
    <location>
        <begin position="205"/>
        <end position="421"/>
    </location>
</feature>
<dbReference type="CDD" id="cd00075">
    <property type="entry name" value="HATPase"/>
    <property type="match status" value="1"/>
</dbReference>
<evidence type="ECO:0000256" key="3">
    <source>
        <dbReference type="ARBA" id="ARBA00022553"/>
    </source>
</evidence>
<dbReference type="EMBL" id="MPIN01000002">
    <property type="protein sequence ID" value="OJH41299.1"/>
    <property type="molecule type" value="Genomic_DNA"/>
</dbReference>
<feature type="domain" description="PAC" evidence="10">
    <location>
        <begin position="135"/>
        <end position="187"/>
    </location>
</feature>
<dbReference type="InterPro" id="IPR000014">
    <property type="entry name" value="PAS"/>
</dbReference>
<feature type="region of interest" description="Disordered" evidence="7">
    <location>
        <begin position="36"/>
        <end position="59"/>
    </location>
</feature>
<dbReference type="STRING" id="83449.BON30_10520"/>
<evidence type="ECO:0000256" key="1">
    <source>
        <dbReference type="ARBA" id="ARBA00000085"/>
    </source>
</evidence>
<evidence type="ECO:0000259" key="8">
    <source>
        <dbReference type="PROSITE" id="PS50109"/>
    </source>
</evidence>
<proteinExistence type="predicted"/>
<keyword evidence="4" id="KW-0808">Transferase</keyword>
<evidence type="ECO:0000313" key="12">
    <source>
        <dbReference type="Proteomes" id="UP000182229"/>
    </source>
</evidence>
<dbReference type="InterPro" id="IPR000700">
    <property type="entry name" value="PAS-assoc_C"/>
</dbReference>
<dbReference type="SMART" id="SM00388">
    <property type="entry name" value="HisKA"/>
    <property type="match status" value="1"/>
</dbReference>
<sequence length="430" mass="47552">MERLLTVLSHGYLAMNDLTGMVGDWLVHPPWPRARARAKPERSPSREPSTSHAGGQRASVLELLVEQSGDAIMMADERGLMRIFNAEAERQHGVSRREVHARDWTDTFGLLSLDGRPLLLEELPLYRALRGEHVRNARWMVRRPDGTLRILSGTAFPLYHPDGSSAGAVLTARDETERLEMERRCAESLERLRRAAEFRERFLGIVGHDLRNPLGAIDLSARVLDRSGHLDESEHRMVGRIRASTERMARMIGELLDFTRGRLGGGMPVQPRVADLAAICREAVEEARMSMPGARVCLRVRGHGAGEWDAGRLSQVISNLVSNAVHYSPEGKPVRVTLRGESVEDVVLTVHNHGPPIPAELLPVLFEPFRRGPGTGPSNRDGLGLGLYIVRQIVLAHGGQLDVSSSADKGTTFTVRLPRIHPHLPPPPLG</sequence>
<evidence type="ECO:0000256" key="5">
    <source>
        <dbReference type="ARBA" id="ARBA00022777"/>
    </source>
</evidence>
<dbReference type="PROSITE" id="PS50113">
    <property type="entry name" value="PAC"/>
    <property type="match status" value="1"/>
</dbReference>
<comment type="caution">
    <text evidence="11">The sequence shown here is derived from an EMBL/GenBank/DDBJ whole genome shotgun (WGS) entry which is preliminary data.</text>
</comment>
<dbReference type="Pfam" id="PF00512">
    <property type="entry name" value="HisKA"/>
    <property type="match status" value="1"/>
</dbReference>
<evidence type="ECO:0000256" key="2">
    <source>
        <dbReference type="ARBA" id="ARBA00012438"/>
    </source>
</evidence>
<dbReference type="Pfam" id="PF08448">
    <property type="entry name" value="PAS_4"/>
    <property type="match status" value="1"/>
</dbReference>